<protein>
    <submittedName>
        <fullName evidence="1">Uncharacterized protein</fullName>
    </submittedName>
</protein>
<gene>
    <name evidence="1" type="ORF">S12H4_05949</name>
</gene>
<dbReference type="EMBL" id="BARW01002031">
    <property type="protein sequence ID" value="GAI66630.1"/>
    <property type="molecule type" value="Genomic_DNA"/>
</dbReference>
<sequence>MFGWNEAAAEKAATDAEDELTNIETFEDMVKWWFKYYLATGHKRLGRIMLTSAKEMGILKDVEQKRQSDY</sequence>
<name>X1RTV8_9ZZZZ</name>
<organism evidence="1">
    <name type="scientific">marine sediment metagenome</name>
    <dbReference type="NCBI Taxonomy" id="412755"/>
    <lineage>
        <taxon>unclassified sequences</taxon>
        <taxon>metagenomes</taxon>
        <taxon>ecological metagenomes</taxon>
    </lineage>
</organism>
<accession>X1RTV8</accession>
<proteinExistence type="predicted"/>
<comment type="caution">
    <text evidence="1">The sequence shown here is derived from an EMBL/GenBank/DDBJ whole genome shotgun (WGS) entry which is preliminary data.</text>
</comment>
<dbReference type="AlphaFoldDB" id="X1RTV8"/>
<evidence type="ECO:0000313" key="1">
    <source>
        <dbReference type="EMBL" id="GAI66630.1"/>
    </source>
</evidence>
<reference evidence="1" key="1">
    <citation type="journal article" date="2014" name="Front. Microbiol.">
        <title>High frequency of phylogenetically diverse reductive dehalogenase-homologous genes in deep subseafloor sedimentary metagenomes.</title>
        <authorList>
            <person name="Kawai M."/>
            <person name="Futagami T."/>
            <person name="Toyoda A."/>
            <person name="Takaki Y."/>
            <person name="Nishi S."/>
            <person name="Hori S."/>
            <person name="Arai W."/>
            <person name="Tsubouchi T."/>
            <person name="Morono Y."/>
            <person name="Uchiyama I."/>
            <person name="Ito T."/>
            <person name="Fujiyama A."/>
            <person name="Inagaki F."/>
            <person name="Takami H."/>
        </authorList>
    </citation>
    <scope>NUCLEOTIDE SEQUENCE</scope>
    <source>
        <strain evidence="1">Expedition CK06-06</strain>
    </source>
</reference>